<proteinExistence type="predicted"/>
<name>A0A7I4YFL7_HAECO</name>
<dbReference type="OrthoDB" id="7951431at2759"/>
<evidence type="ECO:0000313" key="2">
    <source>
        <dbReference type="WBParaSite" id="HCON_00094260-00001"/>
    </source>
</evidence>
<reference evidence="2" key="1">
    <citation type="submission" date="2020-12" db="UniProtKB">
        <authorList>
            <consortium name="WormBaseParasite"/>
        </authorList>
    </citation>
    <scope>IDENTIFICATION</scope>
    <source>
        <strain evidence="2">MHco3</strain>
    </source>
</reference>
<organism evidence="1 2">
    <name type="scientific">Haemonchus contortus</name>
    <name type="common">Barber pole worm</name>
    <dbReference type="NCBI Taxonomy" id="6289"/>
    <lineage>
        <taxon>Eukaryota</taxon>
        <taxon>Metazoa</taxon>
        <taxon>Ecdysozoa</taxon>
        <taxon>Nematoda</taxon>
        <taxon>Chromadorea</taxon>
        <taxon>Rhabditida</taxon>
        <taxon>Rhabditina</taxon>
        <taxon>Rhabditomorpha</taxon>
        <taxon>Strongyloidea</taxon>
        <taxon>Trichostrongylidae</taxon>
        <taxon>Haemonchus</taxon>
    </lineage>
</organism>
<dbReference type="AlphaFoldDB" id="A0A7I4YFL7"/>
<dbReference type="InterPro" id="IPR036397">
    <property type="entry name" value="RNaseH_sf"/>
</dbReference>
<dbReference type="GO" id="GO:0003676">
    <property type="term" value="F:nucleic acid binding"/>
    <property type="evidence" value="ECO:0007669"/>
    <property type="project" value="InterPro"/>
</dbReference>
<sequence>MVWAGVSWNGKTELLFVEPGLKINAEYYVQQLREDIQPSCSRLYRDGNFVLQQDWAPAHASRKTLAFLDSVDVEYLKKTEYASASSDLNPLDYRVWAELNRIVYDDKEVADLAELGRRNKFAWQKLSISLVRMSIEEFRDRVQCVVDFADGNIQSEFNKV</sequence>
<dbReference type="PANTHER" id="PTHR46068:SF1">
    <property type="entry name" value="TRANSPOSASE IS30-LIKE HTH DOMAIN-CONTAINING PROTEIN"/>
    <property type="match status" value="1"/>
</dbReference>
<keyword evidence="1" id="KW-1185">Reference proteome</keyword>
<dbReference type="WBParaSite" id="HCON_00094260-00001">
    <property type="protein sequence ID" value="HCON_00094260-00001"/>
    <property type="gene ID" value="HCON_00094260"/>
</dbReference>
<accession>A0A7I4YFL7</accession>
<dbReference type="Proteomes" id="UP000025227">
    <property type="component" value="Unplaced"/>
</dbReference>
<dbReference type="Gene3D" id="3.30.420.10">
    <property type="entry name" value="Ribonuclease H-like superfamily/Ribonuclease H"/>
    <property type="match status" value="1"/>
</dbReference>
<dbReference type="OMA" id="CARPHAN"/>
<dbReference type="PANTHER" id="PTHR46068">
    <property type="entry name" value="PROTEIN CBG27172"/>
    <property type="match status" value="1"/>
</dbReference>
<evidence type="ECO:0000313" key="1">
    <source>
        <dbReference type="Proteomes" id="UP000025227"/>
    </source>
</evidence>
<protein>
    <submittedName>
        <fullName evidence="2">DDE_3 domain-containing protein</fullName>
    </submittedName>
</protein>